<comment type="caution">
    <text evidence="1">The sequence shown here is derived from an EMBL/GenBank/DDBJ whole genome shotgun (WGS) entry which is preliminary data.</text>
</comment>
<organism evidence="1 2">
    <name type="scientific">Periplaneta americana</name>
    <name type="common">American cockroach</name>
    <name type="synonym">Blatta americana</name>
    <dbReference type="NCBI Taxonomy" id="6978"/>
    <lineage>
        <taxon>Eukaryota</taxon>
        <taxon>Metazoa</taxon>
        <taxon>Ecdysozoa</taxon>
        <taxon>Arthropoda</taxon>
        <taxon>Hexapoda</taxon>
        <taxon>Insecta</taxon>
        <taxon>Pterygota</taxon>
        <taxon>Neoptera</taxon>
        <taxon>Polyneoptera</taxon>
        <taxon>Dictyoptera</taxon>
        <taxon>Blattodea</taxon>
        <taxon>Blattoidea</taxon>
        <taxon>Blattidae</taxon>
        <taxon>Blattinae</taxon>
        <taxon>Periplaneta</taxon>
    </lineage>
</organism>
<accession>A0ABQ8TI82</accession>
<reference evidence="1 2" key="1">
    <citation type="journal article" date="2022" name="Allergy">
        <title>Genome assembly and annotation of Periplaneta americana reveal a comprehensive cockroach allergen profile.</title>
        <authorList>
            <person name="Wang L."/>
            <person name="Xiong Q."/>
            <person name="Saelim N."/>
            <person name="Wang L."/>
            <person name="Nong W."/>
            <person name="Wan A.T."/>
            <person name="Shi M."/>
            <person name="Liu X."/>
            <person name="Cao Q."/>
            <person name="Hui J.H.L."/>
            <person name="Sookrung N."/>
            <person name="Leung T.F."/>
            <person name="Tungtrongchitr A."/>
            <person name="Tsui S.K.W."/>
        </authorList>
    </citation>
    <scope>NUCLEOTIDE SEQUENCE [LARGE SCALE GENOMIC DNA]</scope>
    <source>
        <strain evidence="1">PWHHKU_190912</strain>
    </source>
</reference>
<name>A0ABQ8TI82_PERAM</name>
<proteinExistence type="predicted"/>
<sequence>MRTKMHSEGVRLGGRGHGTLKDIIITKLQKYYDQPIRRNIGEVQGVKTAIFATLFYSISTDKKPQHNKCPKGSESWCFYQRAISKGVQPPSHHGNVATPIKENYLEKIIPVYQRLASHNLLGRCLSGNTQNGNESLHSMIWCKCPKTIFVSRGRVGYAVGQAICDFYVGCKETLVKTQETTGMSPGAFFKKLAHLRLQRGINNSNKQHDVKLKNARQVIKMAK</sequence>
<evidence type="ECO:0000313" key="1">
    <source>
        <dbReference type="EMBL" id="KAJ4446129.1"/>
    </source>
</evidence>
<keyword evidence="2" id="KW-1185">Reference proteome</keyword>
<gene>
    <name evidence="1" type="ORF">ANN_12821</name>
</gene>
<evidence type="ECO:0000313" key="2">
    <source>
        <dbReference type="Proteomes" id="UP001148838"/>
    </source>
</evidence>
<dbReference type="EMBL" id="JAJSOF020000009">
    <property type="protein sequence ID" value="KAJ4446129.1"/>
    <property type="molecule type" value="Genomic_DNA"/>
</dbReference>
<dbReference type="Proteomes" id="UP001148838">
    <property type="component" value="Unassembled WGS sequence"/>
</dbReference>
<protein>
    <submittedName>
        <fullName evidence="1">Uncharacterized protein</fullName>
    </submittedName>
</protein>